<dbReference type="GeneID" id="24918474"/>
<gene>
    <name evidence="1" type="ORF">GSBLH_T00001201001</name>
</gene>
<dbReference type="InParanoid" id="D8LXH2"/>
<proteinExistence type="predicted"/>
<dbReference type="RefSeq" id="XP_012895015.1">
    <property type="nucleotide sequence ID" value="XM_013039561.1"/>
</dbReference>
<dbReference type="Gene3D" id="2.60.120.260">
    <property type="entry name" value="Galactose-binding domain-like"/>
    <property type="match status" value="1"/>
</dbReference>
<evidence type="ECO:0000313" key="1">
    <source>
        <dbReference type="EMBL" id="CBK20967.2"/>
    </source>
</evidence>
<sequence length="413" mass="45923">MFSSYLPFQFDYSEWKISFDTVENWPSLDFDDSAWQSKKTSEFTTNARVTTYVRHQVDIPDINSYSVLNVQVKYAGGIVAYFNGRKVARFNLEKNFNEESQSLAVHDVDTPSKFHVIMTTVGGTNGKNMMAFEIHRPLGQSSSNKIVFDATGVFGVNECSILVDTYSVITGSPVSNTEIENLFDLNPTTYGSQANTQGTYIDWEAENLEETKFNSFAMQTVYSRTGFGFSLYVRMSSEEEYISSLAVTGQSTQALRRIAWGVPVGIAGFKQLKYEVDVPANGVVSFSSIMLQYCKPSGTGVCPGIGDYPSVGEGEISPASCEEGYRGYSYRTCSNGQLGEINNKYCVQKIPAKMLYKSGRFDLIKDVEAHIDAPKYENIIEEFYLAENTFLPTGLELNAKTGEITGIPTEEVL</sequence>
<dbReference type="EMBL" id="FN668639">
    <property type="protein sequence ID" value="CBK20967.2"/>
    <property type="molecule type" value="Genomic_DNA"/>
</dbReference>
<keyword evidence="2" id="KW-1185">Reference proteome</keyword>
<dbReference type="Proteomes" id="UP000008312">
    <property type="component" value="Unassembled WGS sequence"/>
</dbReference>
<organism evidence="1">
    <name type="scientific">Blastocystis hominis</name>
    <dbReference type="NCBI Taxonomy" id="12968"/>
    <lineage>
        <taxon>Eukaryota</taxon>
        <taxon>Sar</taxon>
        <taxon>Stramenopiles</taxon>
        <taxon>Bigyra</taxon>
        <taxon>Opalozoa</taxon>
        <taxon>Opalinata</taxon>
        <taxon>Blastocystidae</taxon>
        <taxon>Blastocystis</taxon>
    </lineage>
</organism>
<dbReference type="AlphaFoldDB" id="D8LXH2"/>
<evidence type="ECO:0000313" key="2">
    <source>
        <dbReference type="Proteomes" id="UP000008312"/>
    </source>
</evidence>
<accession>D8LXH2</accession>
<protein>
    <submittedName>
        <fullName evidence="1">Uncharacterized protein</fullName>
    </submittedName>
</protein>
<name>D8LXH2_BLAHO</name>
<reference evidence="1" key="1">
    <citation type="submission" date="2010-02" db="EMBL/GenBank/DDBJ databases">
        <title>Sequencing and annotation of the Blastocystis hominis genome.</title>
        <authorList>
            <person name="Wincker P."/>
        </authorList>
    </citation>
    <scope>NUCLEOTIDE SEQUENCE</scope>
    <source>
        <strain evidence="1">Singapore isolate B</strain>
    </source>
</reference>